<dbReference type="Proteomes" id="UP000297452">
    <property type="component" value="Unassembled WGS sequence"/>
</dbReference>
<dbReference type="EMBL" id="PQXJ01000155">
    <property type="protein sequence ID" value="TGO59849.1"/>
    <property type="molecule type" value="Genomic_DNA"/>
</dbReference>
<accession>A0A4Z1IDW6</accession>
<sequence>MNKIKYQRVDQPIFLEVDHVQVGGHDWSIEDTHRVESPINNKSPTEELSEPGMSQSQYFEDQIDIPPHRNAGLPLQPVPLDWDGLPSMMDGDRVSELPKKGRSKIDGVLVLLLFLFPIQIQCAETGAGQLEVGEVGELGQLEEGRQLGEVEYLDEAEELESGGGCIKAAGIRRKLR</sequence>
<reference evidence="1 2" key="1">
    <citation type="submission" date="2017-12" db="EMBL/GenBank/DDBJ databases">
        <title>Comparative genomics of Botrytis spp.</title>
        <authorList>
            <person name="Valero-Jimenez C.A."/>
            <person name="Tapia P."/>
            <person name="Veloso J."/>
            <person name="Silva-Moreno E."/>
            <person name="Staats M."/>
            <person name="Valdes J.H."/>
            <person name="Van Kan J.A.L."/>
        </authorList>
    </citation>
    <scope>NUCLEOTIDE SEQUENCE [LARGE SCALE GENOMIC DNA]</scope>
    <source>
        <strain evidence="1 2">MUCL2120</strain>
    </source>
</reference>
<gene>
    <name evidence="1" type="ORF">BOTNAR_0155g00210</name>
</gene>
<proteinExistence type="predicted"/>
<organism evidence="1 2">
    <name type="scientific">Botryotinia narcissicola</name>
    <dbReference type="NCBI Taxonomy" id="278944"/>
    <lineage>
        <taxon>Eukaryota</taxon>
        <taxon>Fungi</taxon>
        <taxon>Dikarya</taxon>
        <taxon>Ascomycota</taxon>
        <taxon>Pezizomycotina</taxon>
        <taxon>Leotiomycetes</taxon>
        <taxon>Helotiales</taxon>
        <taxon>Sclerotiniaceae</taxon>
        <taxon>Botryotinia</taxon>
    </lineage>
</organism>
<protein>
    <submittedName>
        <fullName evidence="1">Uncharacterized protein</fullName>
    </submittedName>
</protein>
<evidence type="ECO:0000313" key="2">
    <source>
        <dbReference type="Proteomes" id="UP000297452"/>
    </source>
</evidence>
<name>A0A4Z1IDW6_9HELO</name>
<comment type="caution">
    <text evidence="1">The sequence shown here is derived from an EMBL/GenBank/DDBJ whole genome shotgun (WGS) entry which is preliminary data.</text>
</comment>
<keyword evidence="2" id="KW-1185">Reference proteome</keyword>
<dbReference type="AlphaFoldDB" id="A0A4Z1IDW6"/>
<evidence type="ECO:0000313" key="1">
    <source>
        <dbReference type="EMBL" id="TGO59849.1"/>
    </source>
</evidence>
<dbReference type="OrthoDB" id="3551556at2759"/>